<dbReference type="AlphaFoldDB" id="A0A2R5FK77"/>
<evidence type="ECO:0000313" key="2">
    <source>
        <dbReference type="Proteomes" id="UP000241890"/>
    </source>
</evidence>
<accession>A0A2R5FK77</accession>
<dbReference type="EMBL" id="BEYU01000760">
    <property type="protein sequence ID" value="GBG16064.1"/>
    <property type="molecule type" value="Genomic_DNA"/>
</dbReference>
<comment type="caution">
    <text evidence="1">The sequence shown here is derived from an EMBL/GenBank/DDBJ whole genome shotgun (WGS) entry which is preliminary data.</text>
</comment>
<name>A0A2R5FK77_9STRA</name>
<proteinExistence type="predicted"/>
<dbReference type="Proteomes" id="UP000241890">
    <property type="component" value="Unassembled WGS sequence"/>
</dbReference>
<organism evidence="1 2">
    <name type="scientific">Hondaea fermentalgiana</name>
    <dbReference type="NCBI Taxonomy" id="2315210"/>
    <lineage>
        <taxon>Eukaryota</taxon>
        <taxon>Sar</taxon>
        <taxon>Stramenopiles</taxon>
        <taxon>Bigyra</taxon>
        <taxon>Labyrinthulomycetes</taxon>
        <taxon>Thraustochytrida</taxon>
        <taxon>Thraustochytriidae</taxon>
        <taxon>Hondaea</taxon>
    </lineage>
</organism>
<gene>
    <name evidence="1" type="ORF">FCC1311_115562</name>
</gene>
<protein>
    <submittedName>
        <fullName evidence="1">Uncharacterized protein</fullName>
    </submittedName>
</protein>
<dbReference type="InParanoid" id="A0A2R5FK77"/>
<evidence type="ECO:0000313" key="1">
    <source>
        <dbReference type="EMBL" id="GBG16064.1"/>
    </source>
</evidence>
<keyword evidence="2" id="KW-1185">Reference proteome</keyword>
<reference evidence="1 2" key="1">
    <citation type="submission" date="2017-12" db="EMBL/GenBank/DDBJ databases">
        <title>Sequencing, de novo assembly and annotation of complete genome of a new Thraustochytrid species, strain FCC1311.</title>
        <authorList>
            <person name="Sedici K."/>
            <person name="Godart F."/>
            <person name="Aiese Cigliano R."/>
            <person name="Sanseverino W."/>
            <person name="Barakat M."/>
            <person name="Ortet P."/>
            <person name="Marechal E."/>
            <person name="Cagnac O."/>
            <person name="Amato A."/>
        </authorList>
    </citation>
    <scope>NUCLEOTIDE SEQUENCE [LARGE SCALE GENOMIC DNA]</scope>
</reference>
<sequence>QCGPAGFGGVGLCGPAECSTMCTQDPNCTAYYVDIDVDKGGCFLVFNETPSDVDEHTSDTYRCFVIDRSVDARSSDWFNIFLHVGFRDVATEPNGTAINLKDLPSLIPSGLETETCGTSGCSLNCRTSKCCKTIDNPKNEYDRYRCCKGTRYSEEGRTCCVREDHYYYQKLIRCCTQIGDEQKRCD</sequence>
<feature type="non-terminal residue" evidence="1">
    <location>
        <position position="1"/>
    </location>
</feature>